<dbReference type="EMBL" id="KV425903">
    <property type="protein sequence ID" value="KZW00172.1"/>
    <property type="molecule type" value="Genomic_DNA"/>
</dbReference>
<dbReference type="AlphaFoldDB" id="A0A165N3Z9"/>
<feature type="compositionally biased region" description="Polar residues" evidence="1">
    <location>
        <begin position="23"/>
        <end position="34"/>
    </location>
</feature>
<evidence type="ECO:0000256" key="1">
    <source>
        <dbReference type="SAM" id="MobiDB-lite"/>
    </source>
</evidence>
<protein>
    <submittedName>
        <fullName evidence="2">Uncharacterized protein</fullName>
    </submittedName>
</protein>
<sequence>MKKLDKATFSSGPSGPTAAMASVQPTTPLQSSASTRVIPNWQWASLRPTLARPTAEISASQVAEFIYMAIRVPGAE</sequence>
<evidence type="ECO:0000313" key="3">
    <source>
        <dbReference type="Proteomes" id="UP000077266"/>
    </source>
</evidence>
<reference evidence="2 3" key="1">
    <citation type="journal article" date="2016" name="Mol. Biol. Evol.">
        <title>Comparative Genomics of Early-Diverging Mushroom-Forming Fungi Provides Insights into the Origins of Lignocellulose Decay Capabilities.</title>
        <authorList>
            <person name="Nagy L.G."/>
            <person name="Riley R."/>
            <person name="Tritt A."/>
            <person name="Adam C."/>
            <person name="Daum C."/>
            <person name="Floudas D."/>
            <person name="Sun H."/>
            <person name="Yadav J.S."/>
            <person name="Pangilinan J."/>
            <person name="Larsson K.H."/>
            <person name="Matsuura K."/>
            <person name="Barry K."/>
            <person name="Labutti K."/>
            <person name="Kuo R."/>
            <person name="Ohm R.A."/>
            <person name="Bhattacharya S.S."/>
            <person name="Shirouzu T."/>
            <person name="Yoshinaga Y."/>
            <person name="Martin F.M."/>
            <person name="Grigoriev I.V."/>
            <person name="Hibbett D.S."/>
        </authorList>
    </citation>
    <scope>NUCLEOTIDE SEQUENCE [LARGE SCALE GENOMIC DNA]</scope>
    <source>
        <strain evidence="2 3">HHB12029</strain>
    </source>
</reference>
<organism evidence="2 3">
    <name type="scientific">Exidia glandulosa HHB12029</name>
    <dbReference type="NCBI Taxonomy" id="1314781"/>
    <lineage>
        <taxon>Eukaryota</taxon>
        <taxon>Fungi</taxon>
        <taxon>Dikarya</taxon>
        <taxon>Basidiomycota</taxon>
        <taxon>Agaricomycotina</taxon>
        <taxon>Agaricomycetes</taxon>
        <taxon>Auriculariales</taxon>
        <taxon>Exidiaceae</taxon>
        <taxon>Exidia</taxon>
    </lineage>
</organism>
<feature type="region of interest" description="Disordered" evidence="1">
    <location>
        <begin position="1"/>
        <end position="34"/>
    </location>
</feature>
<accession>A0A165N3Z9</accession>
<gene>
    <name evidence="2" type="ORF">EXIGLDRAFT_177191</name>
</gene>
<dbReference type="InParanoid" id="A0A165N3Z9"/>
<keyword evidence="3" id="KW-1185">Reference proteome</keyword>
<proteinExistence type="predicted"/>
<name>A0A165N3Z9_EXIGL</name>
<evidence type="ECO:0000313" key="2">
    <source>
        <dbReference type="EMBL" id="KZW00172.1"/>
    </source>
</evidence>
<dbReference type="Proteomes" id="UP000077266">
    <property type="component" value="Unassembled WGS sequence"/>
</dbReference>